<dbReference type="InterPro" id="IPR015421">
    <property type="entry name" value="PyrdxlP-dep_Trfase_major"/>
</dbReference>
<dbReference type="GO" id="GO:0005739">
    <property type="term" value="C:mitochondrion"/>
    <property type="evidence" value="ECO:0007669"/>
    <property type="project" value="TreeGrafter"/>
</dbReference>
<evidence type="ECO:0000313" key="6">
    <source>
        <dbReference type="EMBL" id="KAE8161529.1"/>
    </source>
</evidence>
<dbReference type="OrthoDB" id="10260828at2759"/>
<dbReference type="InterPro" id="IPR015422">
    <property type="entry name" value="PyrdxlP-dep_Trfase_small"/>
</dbReference>
<dbReference type="Proteomes" id="UP000326950">
    <property type="component" value="Unassembled WGS sequence"/>
</dbReference>
<comment type="cofactor">
    <cofactor evidence="1">
        <name>pyridoxal 5'-phosphate</name>
        <dbReference type="ChEBI" id="CHEBI:597326"/>
    </cofactor>
</comment>
<evidence type="ECO:0000256" key="4">
    <source>
        <dbReference type="ARBA" id="ARBA00022679"/>
    </source>
</evidence>
<protein>
    <submittedName>
        <fullName evidence="6">Pyridoxal phosphate-dependent transferase</fullName>
    </submittedName>
</protein>
<evidence type="ECO:0000256" key="5">
    <source>
        <dbReference type="ARBA" id="ARBA00022898"/>
    </source>
</evidence>
<dbReference type="GO" id="GO:0008483">
    <property type="term" value="F:transaminase activity"/>
    <property type="evidence" value="ECO:0007669"/>
    <property type="project" value="UniProtKB-KW"/>
</dbReference>
<keyword evidence="3" id="KW-0032">Aminotransferase</keyword>
<dbReference type="GO" id="GO:0030170">
    <property type="term" value="F:pyridoxal phosphate binding"/>
    <property type="evidence" value="ECO:0007669"/>
    <property type="project" value="InterPro"/>
</dbReference>
<keyword evidence="4 6" id="KW-0808">Transferase</keyword>
<dbReference type="EMBL" id="ML738641">
    <property type="protein sequence ID" value="KAE8161529.1"/>
    <property type="molecule type" value="Genomic_DNA"/>
</dbReference>
<organism evidence="6 7">
    <name type="scientific">Aspergillus tamarii</name>
    <dbReference type="NCBI Taxonomy" id="41984"/>
    <lineage>
        <taxon>Eukaryota</taxon>
        <taxon>Fungi</taxon>
        <taxon>Dikarya</taxon>
        <taxon>Ascomycota</taxon>
        <taxon>Pezizomycotina</taxon>
        <taxon>Eurotiomycetes</taxon>
        <taxon>Eurotiomycetidae</taxon>
        <taxon>Eurotiales</taxon>
        <taxon>Aspergillaceae</taxon>
        <taxon>Aspergillus</taxon>
        <taxon>Aspergillus subgen. Circumdati</taxon>
    </lineage>
</organism>
<evidence type="ECO:0000313" key="7">
    <source>
        <dbReference type="Proteomes" id="UP000326950"/>
    </source>
</evidence>
<dbReference type="AlphaFoldDB" id="A0A5N6USA1"/>
<dbReference type="Gene3D" id="3.90.1150.10">
    <property type="entry name" value="Aspartate Aminotransferase, domain 1"/>
    <property type="match status" value="1"/>
</dbReference>
<dbReference type="PANTHER" id="PTHR43206:SF1">
    <property type="entry name" value="4-AMINOBUTYRATE AMINOTRANSFERASE, MITOCHONDRIAL"/>
    <property type="match status" value="1"/>
</dbReference>
<dbReference type="Pfam" id="PF00202">
    <property type="entry name" value="Aminotran_3"/>
    <property type="match status" value="1"/>
</dbReference>
<dbReference type="SUPFAM" id="SSF53383">
    <property type="entry name" value="PLP-dependent transferases"/>
    <property type="match status" value="1"/>
</dbReference>
<evidence type="ECO:0000256" key="3">
    <source>
        <dbReference type="ARBA" id="ARBA00022576"/>
    </source>
</evidence>
<keyword evidence="7" id="KW-1185">Reference proteome</keyword>
<dbReference type="GO" id="GO:0009450">
    <property type="term" value="P:gamma-aminobutyric acid catabolic process"/>
    <property type="evidence" value="ECO:0007669"/>
    <property type="project" value="TreeGrafter"/>
</dbReference>
<name>A0A5N6USA1_ASPTM</name>
<keyword evidence="5" id="KW-0663">Pyridoxal phosphate</keyword>
<dbReference type="InterPro" id="IPR005814">
    <property type="entry name" value="Aminotrans_3"/>
</dbReference>
<comment type="similarity">
    <text evidence="2">Belongs to the class-III pyridoxal-phosphate-dependent aminotransferase family.</text>
</comment>
<proteinExistence type="inferred from homology"/>
<dbReference type="Gene3D" id="3.40.640.10">
    <property type="entry name" value="Type I PLP-dependent aspartate aminotransferase-like (Major domain)"/>
    <property type="match status" value="1"/>
</dbReference>
<evidence type="ECO:0000256" key="1">
    <source>
        <dbReference type="ARBA" id="ARBA00001933"/>
    </source>
</evidence>
<dbReference type="InterPro" id="IPR015424">
    <property type="entry name" value="PyrdxlP-dep_Trfase"/>
</dbReference>
<evidence type="ECO:0000256" key="2">
    <source>
        <dbReference type="ARBA" id="ARBA00008954"/>
    </source>
</evidence>
<gene>
    <name evidence="6" type="ORF">BDV40DRAFT_301318</name>
</gene>
<sequence length="249" mass="27771">MKAAQSPATISALVNRPAIGNLPSQKWLNLLRDGLIRAALPGCTQGLQAITKARGTYLIVDDVQTGFGGTGKFWGHENWNLSAHVDIVIFSKKAQTEGCFFSDNSLRPDKAYRQFSTWMGDAARVIMCNAVIDEILSEKIVEKTARVGELLHERLTALATRYIEFIQNIRGKAKGTYLAFDTPTPVRTLLKEMRNLGFNIGSCGVSTIRLRPMLRFREEHISPLIEAFEKAFTNLGKVTSLYEHTHIAF</sequence>
<dbReference type="PANTHER" id="PTHR43206">
    <property type="entry name" value="AMINOTRANSFERASE"/>
    <property type="match status" value="1"/>
</dbReference>
<reference evidence="6 7" key="1">
    <citation type="submission" date="2019-04" db="EMBL/GenBank/DDBJ databases">
        <title>Friends and foes A comparative genomics study of 23 Aspergillus species from section Flavi.</title>
        <authorList>
            <consortium name="DOE Joint Genome Institute"/>
            <person name="Kjaerbolling I."/>
            <person name="Vesth T."/>
            <person name="Frisvad J.C."/>
            <person name="Nybo J.L."/>
            <person name="Theobald S."/>
            <person name="Kildgaard S."/>
            <person name="Isbrandt T."/>
            <person name="Kuo A."/>
            <person name="Sato A."/>
            <person name="Lyhne E.K."/>
            <person name="Kogle M.E."/>
            <person name="Wiebenga A."/>
            <person name="Kun R.S."/>
            <person name="Lubbers R.J."/>
            <person name="Makela M.R."/>
            <person name="Barry K."/>
            <person name="Chovatia M."/>
            <person name="Clum A."/>
            <person name="Daum C."/>
            <person name="Haridas S."/>
            <person name="He G."/>
            <person name="LaButti K."/>
            <person name="Lipzen A."/>
            <person name="Mondo S."/>
            <person name="Riley R."/>
            <person name="Salamov A."/>
            <person name="Simmons B.A."/>
            <person name="Magnuson J.K."/>
            <person name="Henrissat B."/>
            <person name="Mortensen U.H."/>
            <person name="Larsen T.O."/>
            <person name="Devries R.P."/>
            <person name="Grigoriev I.V."/>
            <person name="Machida M."/>
            <person name="Baker S.E."/>
            <person name="Andersen M.R."/>
        </authorList>
    </citation>
    <scope>NUCLEOTIDE SEQUENCE [LARGE SCALE GENOMIC DNA]</scope>
    <source>
        <strain evidence="6 7">CBS 117626</strain>
    </source>
</reference>
<accession>A0A5N6USA1</accession>